<gene>
    <name evidence="1" type="primary">Acey_s0008.g166</name>
    <name evidence="1" type="ORF">Y032_0008g166</name>
</gene>
<proteinExistence type="predicted"/>
<accession>A0A016VJG6</accession>
<reference evidence="2" key="1">
    <citation type="journal article" date="2015" name="Nat. Genet.">
        <title>The genome and transcriptome of the zoonotic hookworm Ancylostoma ceylanicum identify infection-specific gene families.</title>
        <authorList>
            <person name="Schwarz E.M."/>
            <person name="Hu Y."/>
            <person name="Antoshechkin I."/>
            <person name="Miller M.M."/>
            <person name="Sternberg P.W."/>
            <person name="Aroian R.V."/>
        </authorList>
    </citation>
    <scope>NUCLEOTIDE SEQUENCE</scope>
    <source>
        <strain evidence="2">HY135</strain>
    </source>
</reference>
<dbReference type="PANTHER" id="PTHR46238">
    <property type="entry name" value="REVERSE TRANSCRIPTASE DOMAIN-CONTAINING PROTEIN"/>
    <property type="match status" value="1"/>
</dbReference>
<keyword evidence="2" id="KW-1185">Reference proteome</keyword>
<dbReference type="OrthoDB" id="5863535at2759"/>
<dbReference type="AlphaFoldDB" id="A0A016VJG6"/>
<protein>
    <submittedName>
        <fullName evidence="1">Uncharacterized protein</fullName>
    </submittedName>
</protein>
<dbReference type="PANTHER" id="PTHR46238:SF8">
    <property type="entry name" value="ENDONUCLEASE_EXONUCLEASE_PHOSPHATASE DOMAIN-CONTAINING PROTEIN"/>
    <property type="match status" value="1"/>
</dbReference>
<organism evidence="1 2">
    <name type="scientific">Ancylostoma ceylanicum</name>
    <dbReference type="NCBI Taxonomy" id="53326"/>
    <lineage>
        <taxon>Eukaryota</taxon>
        <taxon>Metazoa</taxon>
        <taxon>Ecdysozoa</taxon>
        <taxon>Nematoda</taxon>
        <taxon>Chromadorea</taxon>
        <taxon>Rhabditida</taxon>
        <taxon>Rhabditina</taxon>
        <taxon>Rhabditomorpha</taxon>
        <taxon>Strongyloidea</taxon>
        <taxon>Ancylostomatidae</taxon>
        <taxon>Ancylostomatinae</taxon>
        <taxon>Ancylostoma</taxon>
    </lineage>
</organism>
<comment type="caution">
    <text evidence="1">The sequence shown here is derived from an EMBL/GenBank/DDBJ whole genome shotgun (WGS) entry which is preliminary data.</text>
</comment>
<evidence type="ECO:0000313" key="1">
    <source>
        <dbReference type="EMBL" id="EYC27759.1"/>
    </source>
</evidence>
<name>A0A016VJG6_9BILA</name>
<dbReference type="Proteomes" id="UP000024635">
    <property type="component" value="Unassembled WGS sequence"/>
</dbReference>
<dbReference type="EMBL" id="JARK01001344">
    <property type="protein sequence ID" value="EYC27759.1"/>
    <property type="molecule type" value="Genomic_DNA"/>
</dbReference>
<sequence length="96" mass="11157">MDLPRVATFKYLGSIVSSDGSLAHEIIARDNTAWLKWRSPTGAKIYRTVVHPVALYVAECWPVTKEMERRINVMEMRMLRWMCGITQLHHICNQNI</sequence>
<evidence type="ECO:0000313" key="2">
    <source>
        <dbReference type="Proteomes" id="UP000024635"/>
    </source>
</evidence>